<feature type="binding site" evidence="8">
    <location>
        <position position="10"/>
    </location>
    <ligand>
        <name>Mg(2+)</name>
        <dbReference type="ChEBI" id="CHEBI:18420"/>
    </ligand>
</feature>
<evidence type="ECO:0000256" key="7">
    <source>
        <dbReference type="ARBA" id="ARBA00038093"/>
    </source>
</evidence>
<dbReference type="InterPro" id="IPR050556">
    <property type="entry name" value="Type_II_TA_system_RNase"/>
</dbReference>
<organism evidence="10 11">
    <name type="scientific">Mycobacterium branderi</name>
    <dbReference type="NCBI Taxonomy" id="43348"/>
    <lineage>
        <taxon>Bacteria</taxon>
        <taxon>Bacillati</taxon>
        <taxon>Actinomycetota</taxon>
        <taxon>Actinomycetes</taxon>
        <taxon>Mycobacteriales</taxon>
        <taxon>Mycobacteriaceae</taxon>
        <taxon>Mycobacterium</taxon>
    </lineage>
</organism>
<keyword evidence="3 8" id="KW-0540">Nuclease</keyword>
<dbReference type="EMBL" id="AP022606">
    <property type="protein sequence ID" value="BBZ14278.1"/>
    <property type="molecule type" value="Genomic_DNA"/>
</dbReference>
<feature type="domain" description="PIN" evidence="9">
    <location>
        <begin position="7"/>
        <end position="117"/>
    </location>
</feature>
<keyword evidence="6 8" id="KW-0460">Magnesium</keyword>
<evidence type="ECO:0000256" key="4">
    <source>
        <dbReference type="ARBA" id="ARBA00022723"/>
    </source>
</evidence>
<keyword evidence="5 8" id="KW-0378">Hydrolase</keyword>
<dbReference type="PANTHER" id="PTHR33653:SF1">
    <property type="entry name" value="RIBONUCLEASE VAPC2"/>
    <property type="match status" value="1"/>
</dbReference>
<dbReference type="Pfam" id="PF01850">
    <property type="entry name" value="PIN"/>
    <property type="match status" value="1"/>
</dbReference>
<reference evidence="10 11" key="1">
    <citation type="journal article" date="2019" name="Emerg. Microbes Infect.">
        <title>Comprehensive subspecies identification of 175 nontuberculous mycobacteria species based on 7547 genomic profiles.</title>
        <authorList>
            <person name="Matsumoto Y."/>
            <person name="Kinjo T."/>
            <person name="Motooka D."/>
            <person name="Nabeya D."/>
            <person name="Jung N."/>
            <person name="Uechi K."/>
            <person name="Horii T."/>
            <person name="Iida T."/>
            <person name="Fujita J."/>
            <person name="Nakamura S."/>
        </authorList>
    </citation>
    <scope>NUCLEOTIDE SEQUENCE [LARGE SCALE GENOMIC DNA]</scope>
    <source>
        <strain evidence="10 11">JCM 12687</strain>
    </source>
</reference>
<evidence type="ECO:0000259" key="9">
    <source>
        <dbReference type="Pfam" id="PF01850"/>
    </source>
</evidence>
<evidence type="ECO:0000313" key="11">
    <source>
        <dbReference type="Proteomes" id="UP000467379"/>
    </source>
</evidence>
<dbReference type="InterPro" id="IPR022907">
    <property type="entry name" value="VapC_family"/>
</dbReference>
<proteinExistence type="inferred from homology"/>
<protein>
    <recommendedName>
        <fullName evidence="8">Ribonuclease VapC</fullName>
        <shortName evidence="8">RNase VapC</shortName>
        <ecNumber evidence="8">3.1.-.-</ecNumber>
    </recommendedName>
    <alternativeName>
        <fullName evidence="8">Toxin VapC</fullName>
    </alternativeName>
</protein>
<name>A0ABM7KT14_9MYCO</name>
<keyword evidence="11" id="KW-1185">Reference proteome</keyword>
<comment type="cofactor">
    <cofactor evidence="1 8">
        <name>Mg(2+)</name>
        <dbReference type="ChEBI" id="CHEBI:18420"/>
    </cofactor>
</comment>
<evidence type="ECO:0000256" key="3">
    <source>
        <dbReference type="ARBA" id="ARBA00022722"/>
    </source>
</evidence>
<comment type="function">
    <text evidence="8">Toxic component of a toxin-antitoxin (TA) system. An RNase.</text>
</comment>
<dbReference type="CDD" id="cd18741">
    <property type="entry name" value="PIN_VapC4-5_FitB-like"/>
    <property type="match status" value="1"/>
</dbReference>
<dbReference type="InterPro" id="IPR002716">
    <property type="entry name" value="PIN_dom"/>
</dbReference>
<keyword evidence="4 8" id="KW-0479">Metal-binding</keyword>
<evidence type="ECO:0000256" key="5">
    <source>
        <dbReference type="ARBA" id="ARBA00022801"/>
    </source>
</evidence>
<gene>
    <name evidence="10" type="primary">vapc10</name>
    <name evidence="8" type="synonym">vapC</name>
    <name evidence="10" type="ORF">MBRA_44730</name>
</gene>
<dbReference type="InterPro" id="IPR029060">
    <property type="entry name" value="PIN-like_dom_sf"/>
</dbReference>
<evidence type="ECO:0000256" key="8">
    <source>
        <dbReference type="HAMAP-Rule" id="MF_00265"/>
    </source>
</evidence>
<keyword evidence="8" id="KW-0800">Toxin</keyword>
<feature type="binding site" evidence="8">
    <location>
        <position position="97"/>
    </location>
    <ligand>
        <name>Mg(2+)</name>
        <dbReference type="ChEBI" id="CHEBI:18420"/>
    </ligand>
</feature>
<accession>A0ABM7KT14</accession>
<dbReference type="HAMAP" id="MF_00265">
    <property type="entry name" value="VapC_Nob1"/>
    <property type="match status" value="1"/>
</dbReference>
<dbReference type="SUPFAM" id="SSF88723">
    <property type="entry name" value="PIN domain-like"/>
    <property type="match status" value="1"/>
</dbReference>
<dbReference type="EC" id="3.1.-.-" evidence="8"/>
<sequence>MARRIVILVDTDVLVAHLRGVAAAHDWLIKSRKDGTLAISVVSIAELIGGMRSAERREVWRLLASFHVEPATEIIARRAGDLMRRYRRSHNAIGLGDYLIAATADVQGLQLATLNVRHFPMFERLQPPFALPRG</sequence>
<evidence type="ECO:0000313" key="10">
    <source>
        <dbReference type="EMBL" id="BBZ14278.1"/>
    </source>
</evidence>
<comment type="similarity">
    <text evidence="7 8">Belongs to the PINc/VapC protein family.</text>
</comment>
<dbReference type="PANTHER" id="PTHR33653">
    <property type="entry name" value="RIBONUCLEASE VAPC2"/>
    <property type="match status" value="1"/>
</dbReference>
<evidence type="ECO:0000256" key="2">
    <source>
        <dbReference type="ARBA" id="ARBA00022649"/>
    </source>
</evidence>
<dbReference type="Proteomes" id="UP000467379">
    <property type="component" value="Chromosome"/>
</dbReference>
<dbReference type="Gene3D" id="3.40.50.1010">
    <property type="entry name" value="5'-nuclease"/>
    <property type="match status" value="1"/>
</dbReference>
<evidence type="ECO:0000256" key="1">
    <source>
        <dbReference type="ARBA" id="ARBA00001946"/>
    </source>
</evidence>
<keyword evidence="2 8" id="KW-1277">Toxin-antitoxin system</keyword>
<evidence type="ECO:0000256" key="6">
    <source>
        <dbReference type="ARBA" id="ARBA00022842"/>
    </source>
</evidence>